<keyword evidence="4" id="KW-0547">Nucleotide-binding</keyword>
<evidence type="ECO:0000256" key="3">
    <source>
        <dbReference type="ARBA" id="ARBA00022490"/>
    </source>
</evidence>
<feature type="domain" description="AAA+ ATPase" evidence="9">
    <location>
        <begin position="157"/>
        <end position="343"/>
    </location>
</feature>
<proteinExistence type="predicted"/>
<dbReference type="InterPro" id="IPR000194">
    <property type="entry name" value="ATPase_F1/V1/A1_a/bsu_nucl-bd"/>
</dbReference>
<sequence length="453" mass="48497">MNERTIFSLLRAQTRRIPESEVFGTVLSLGGLQLEVGGLGAAARMGAHVKVADRIRGEIVAVDRGVATVLPFGTWEGVALDDEVRLIGADGDLYPDQSWLGRVLDAFGQPLDDAVLCDGPRSYPPRAVPPDAFQRRPTGRKLETGIKVIDAFTPICRGQRLGVFAGSGVGKSTLMAMLARQVDADVIVIGLVGERGREVQDFISRDLGPEGMARSVLIVATSDQPPLTRRQAAWTATAIAEYLRDQGLHVLLMMDSVTRFAMAQREIGLAAGEPPTSRGYTPTVFAELPRLLERSGPGRNVTGQGDITAIYTVLVDGDDHNEPIADTVRGILDGHIILARKIAEGGRYPAIDIAKSVSRALPHCHAAAERAIMSTARRALALNAEMEDLVRIGAYRAGGDAWTDAAIRFASLADVFLRQGTRDSLSSDETFAALYGLLDEAGLPLSPEELSAG</sequence>
<dbReference type="InterPro" id="IPR050053">
    <property type="entry name" value="ATPase_alpha/beta_chains"/>
</dbReference>
<protein>
    <submittedName>
        <fullName evidence="10">Flagellum-specific ATP synthase</fullName>
    </submittedName>
</protein>
<name>A0ABQ1KTI3_9RHOB</name>
<dbReference type="RefSeq" id="WP_188482691.1">
    <property type="nucleotide sequence ID" value="NZ_BMFC01000007.1"/>
</dbReference>
<comment type="subcellular location">
    <subcellularLocation>
        <location evidence="1">Cytoplasm</location>
    </subcellularLocation>
</comment>
<keyword evidence="11" id="KW-1185">Reference proteome</keyword>
<dbReference type="Gene3D" id="3.40.50.12240">
    <property type="match status" value="1"/>
</dbReference>
<dbReference type="EMBL" id="BMFC01000007">
    <property type="protein sequence ID" value="GGC09872.1"/>
    <property type="molecule type" value="Genomic_DNA"/>
</dbReference>
<dbReference type="InterPro" id="IPR040627">
    <property type="entry name" value="T3SS_ATPase_C"/>
</dbReference>
<dbReference type="PROSITE" id="PS00152">
    <property type="entry name" value="ATPASE_ALPHA_BETA"/>
    <property type="match status" value="1"/>
</dbReference>
<dbReference type="Pfam" id="PF00006">
    <property type="entry name" value="ATP-synt_ab"/>
    <property type="match status" value="1"/>
</dbReference>
<comment type="catalytic activity">
    <reaction evidence="8">
        <text>ATP + H2O + cellular proteinSide 1 = ADP + phosphate + cellular proteinSide 2.</text>
        <dbReference type="EC" id="7.4.2.8"/>
    </reaction>
</comment>
<organism evidence="10 11">
    <name type="scientific">Marivita lacus</name>
    <dbReference type="NCBI Taxonomy" id="1323742"/>
    <lineage>
        <taxon>Bacteria</taxon>
        <taxon>Pseudomonadati</taxon>
        <taxon>Pseudomonadota</taxon>
        <taxon>Alphaproteobacteria</taxon>
        <taxon>Rhodobacterales</taxon>
        <taxon>Roseobacteraceae</taxon>
        <taxon>Marivita</taxon>
    </lineage>
</organism>
<dbReference type="CDD" id="cd01136">
    <property type="entry name" value="ATPase_flagellum-secretory_path_III"/>
    <property type="match status" value="1"/>
</dbReference>
<evidence type="ECO:0000256" key="5">
    <source>
        <dbReference type="ARBA" id="ARBA00022840"/>
    </source>
</evidence>
<evidence type="ECO:0000256" key="7">
    <source>
        <dbReference type="ARBA" id="ARBA00022967"/>
    </source>
</evidence>
<accession>A0ABQ1KTI3</accession>
<keyword evidence="7" id="KW-1278">Translocase</keyword>
<evidence type="ECO:0000256" key="1">
    <source>
        <dbReference type="ARBA" id="ARBA00004496"/>
    </source>
</evidence>
<dbReference type="InterPro" id="IPR027417">
    <property type="entry name" value="P-loop_NTPase"/>
</dbReference>
<dbReference type="Proteomes" id="UP000645462">
    <property type="component" value="Unassembled WGS sequence"/>
</dbReference>
<keyword evidence="6" id="KW-0653">Protein transport</keyword>
<dbReference type="Pfam" id="PF18269">
    <property type="entry name" value="T3SS_ATPase_C"/>
    <property type="match status" value="1"/>
</dbReference>
<evidence type="ECO:0000256" key="2">
    <source>
        <dbReference type="ARBA" id="ARBA00022448"/>
    </source>
</evidence>
<evidence type="ECO:0000256" key="6">
    <source>
        <dbReference type="ARBA" id="ARBA00022927"/>
    </source>
</evidence>
<keyword evidence="2" id="KW-0813">Transport</keyword>
<keyword evidence="3" id="KW-0963">Cytoplasm</keyword>
<reference evidence="11" key="1">
    <citation type="journal article" date="2019" name="Int. J. Syst. Evol. Microbiol.">
        <title>The Global Catalogue of Microorganisms (GCM) 10K type strain sequencing project: providing services to taxonomists for standard genome sequencing and annotation.</title>
        <authorList>
            <consortium name="The Broad Institute Genomics Platform"/>
            <consortium name="The Broad Institute Genome Sequencing Center for Infectious Disease"/>
            <person name="Wu L."/>
            <person name="Ma J."/>
        </authorList>
    </citation>
    <scope>NUCLEOTIDE SEQUENCE [LARGE SCALE GENOMIC DNA]</scope>
    <source>
        <strain evidence="11">CGMCC 1.12478</strain>
    </source>
</reference>
<evidence type="ECO:0000256" key="8">
    <source>
        <dbReference type="ARBA" id="ARBA00034006"/>
    </source>
</evidence>
<dbReference type="InterPro" id="IPR003593">
    <property type="entry name" value="AAA+_ATPase"/>
</dbReference>
<evidence type="ECO:0000313" key="11">
    <source>
        <dbReference type="Proteomes" id="UP000645462"/>
    </source>
</evidence>
<dbReference type="SMART" id="SM00382">
    <property type="entry name" value="AAA"/>
    <property type="match status" value="1"/>
</dbReference>
<dbReference type="InterPro" id="IPR005714">
    <property type="entry name" value="ATPase_T3SS_FliI/YscN"/>
</dbReference>
<keyword evidence="5" id="KW-0067">ATP-binding</keyword>
<dbReference type="InterPro" id="IPR020003">
    <property type="entry name" value="ATPase_a/bsu_AS"/>
</dbReference>
<gene>
    <name evidence="10" type="primary">fliI</name>
    <name evidence="10" type="ORF">GCM10011363_28130</name>
</gene>
<evidence type="ECO:0000256" key="4">
    <source>
        <dbReference type="ARBA" id="ARBA00022741"/>
    </source>
</evidence>
<dbReference type="NCBIfam" id="TIGR01026">
    <property type="entry name" value="fliI_yscN"/>
    <property type="match status" value="1"/>
</dbReference>
<evidence type="ECO:0000259" key="9">
    <source>
        <dbReference type="SMART" id="SM00382"/>
    </source>
</evidence>
<evidence type="ECO:0000313" key="10">
    <source>
        <dbReference type="EMBL" id="GGC09872.1"/>
    </source>
</evidence>
<dbReference type="SUPFAM" id="SSF52540">
    <property type="entry name" value="P-loop containing nucleoside triphosphate hydrolases"/>
    <property type="match status" value="1"/>
</dbReference>
<comment type="caution">
    <text evidence="10">The sequence shown here is derived from an EMBL/GenBank/DDBJ whole genome shotgun (WGS) entry which is preliminary data.</text>
</comment>
<dbReference type="PANTHER" id="PTHR15184">
    <property type="entry name" value="ATP SYNTHASE"/>
    <property type="match status" value="1"/>
</dbReference>
<dbReference type="PANTHER" id="PTHR15184:SF9">
    <property type="entry name" value="SPI-1 TYPE 3 SECRETION SYSTEM ATPASE"/>
    <property type="match status" value="1"/>
</dbReference>